<dbReference type="GO" id="GO:1990837">
    <property type="term" value="F:sequence-specific double-stranded DNA binding"/>
    <property type="evidence" value="ECO:0007669"/>
    <property type="project" value="TreeGrafter"/>
</dbReference>
<dbReference type="InterPro" id="IPR036236">
    <property type="entry name" value="Znf_C2H2_sf"/>
</dbReference>
<reference evidence="8" key="2">
    <citation type="submission" date="2025-09" db="UniProtKB">
        <authorList>
            <consortium name="Ensembl"/>
        </authorList>
    </citation>
    <scope>IDENTIFICATION</scope>
</reference>
<dbReference type="Ensembl" id="ENSDCDT00010031333.1">
    <property type="protein sequence ID" value="ENSDCDP00010025283.1"/>
    <property type="gene ID" value="ENSDCDG00010016089.1"/>
</dbReference>
<gene>
    <name evidence="8" type="primary">LOC114783426</name>
</gene>
<dbReference type="GeneTree" id="ENSGT00940000161131"/>
<keyword evidence="9" id="KW-1185">Reference proteome</keyword>
<dbReference type="Proteomes" id="UP000694580">
    <property type="component" value="Unplaced"/>
</dbReference>
<reference evidence="8" key="1">
    <citation type="submission" date="2025-08" db="UniProtKB">
        <authorList>
            <consortium name="Ensembl"/>
        </authorList>
    </citation>
    <scope>IDENTIFICATION</scope>
</reference>
<evidence type="ECO:0000256" key="3">
    <source>
        <dbReference type="ARBA" id="ARBA00022833"/>
    </source>
</evidence>
<feature type="region of interest" description="Disordered" evidence="6">
    <location>
        <begin position="265"/>
        <end position="322"/>
    </location>
</feature>
<dbReference type="SMART" id="SM00355">
    <property type="entry name" value="ZnF_C2H2"/>
    <property type="match status" value="3"/>
</dbReference>
<keyword evidence="5" id="KW-0175">Coiled coil</keyword>
<evidence type="ECO:0000259" key="7">
    <source>
        <dbReference type="PROSITE" id="PS50808"/>
    </source>
</evidence>
<evidence type="ECO:0000313" key="9">
    <source>
        <dbReference type="Proteomes" id="UP000694580"/>
    </source>
</evidence>
<dbReference type="SUPFAM" id="SSF57667">
    <property type="entry name" value="beta-beta-alpha zinc fingers"/>
    <property type="match status" value="3"/>
</dbReference>
<dbReference type="SMART" id="SM00614">
    <property type="entry name" value="ZnF_BED"/>
    <property type="match status" value="3"/>
</dbReference>
<dbReference type="PANTHER" id="PTHR34396:SF25">
    <property type="entry name" value="BOUNDARY ELEMENT ASSOCIATED FACTOR"/>
    <property type="match status" value="1"/>
</dbReference>
<organism evidence="8 9">
    <name type="scientific">Denticeps clupeoides</name>
    <name type="common">denticle herring</name>
    <dbReference type="NCBI Taxonomy" id="299321"/>
    <lineage>
        <taxon>Eukaryota</taxon>
        <taxon>Metazoa</taxon>
        <taxon>Chordata</taxon>
        <taxon>Craniata</taxon>
        <taxon>Vertebrata</taxon>
        <taxon>Euteleostomi</taxon>
        <taxon>Actinopterygii</taxon>
        <taxon>Neopterygii</taxon>
        <taxon>Teleostei</taxon>
        <taxon>Clupei</taxon>
        <taxon>Clupeiformes</taxon>
        <taxon>Denticipitoidei</taxon>
        <taxon>Denticipitidae</taxon>
        <taxon>Denticeps</taxon>
    </lineage>
</organism>
<protein>
    <recommendedName>
        <fullName evidence="7">BED-type domain-containing protein</fullName>
    </recommendedName>
</protein>
<dbReference type="Pfam" id="PF02892">
    <property type="entry name" value="zf-BED"/>
    <property type="match status" value="3"/>
</dbReference>
<evidence type="ECO:0000313" key="8">
    <source>
        <dbReference type="Ensembl" id="ENSDCDP00010025283.1"/>
    </source>
</evidence>
<name>A0AAY4BWN7_9TELE</name>
<feature type="region of interest" description="Disordered" evidence="6">
    <location>
        <begin position="186"/>
        <end position="218"/>
    </location>
</feature>
<accession>A0AAY4BWN7</accession>
<dbReference type="PROSITE" id="PS50808">
    <property type="entry name" value="ZF_BED"/>
    <property type="match status" value="3"/>
</dbReference>
<dbReference type="GO" id="GO:0008270">
    <property type="term" value="F:zinc ion binding"/>
    <property type="evidence" value="ECO:0007669"/>
    <property type="project" value="UniProtKB-KW"/>
</dbReference>
<feature type="domain" description="BED-type" evidence="7">
    <location>
        <begin position="69"/>
        <end position="119"/>
    </location>
</feature>
<evidence type="ECO:0000256" key="6">
    <source>
        <dbReference type="SAM" id="MobiDB-lite"/>
    </source>
</evidence>
<dbReference type="AlphaFoldDB" id="A0AAY4BWN7"/>
<dbReference type="GO" id="GO:0005634">
    <property type="term" value="C:nucleus"/>
    <property type="evidence" value="ECO:0007669"/>
    <property type="project" value="TreeGrafter"/>
</dbReference>
<dbReference type="GeneID" id="114783426"/>
<keyword evidence="1" id="KW-0479">Metal-binding</keyword>
<dbReference type="InterPro" id="IPR053031">
    <property type="entry name" value="Cuticle_assoc_protein"/>
</dbReference>
<dbReference type="InterPro" id="IPR013087">
    <property type="entry name" value="Znf_C2H2_type"/>
</dbReference>
<keyword evidence="2 4" id="KW-0863">Zinc-finger</keyword>
<feature type="domain" description="BED-type" evidence="7">
    <location>
        <begin position="219"/>
        <end position="270"/>
    </location>
</feature>
<feature type="domain" description="BED-type" evidence="7">
    <location>
        <begin position="4"/>
        <end position="54"/>
    </location>
</feature>
<evidence type="ECO:0000256" key="5">
    <source>
        <dbReference type="SAM" id="Coils"/>
    </source>
</evidence>
<feature type="coiled-coil region" evidence="5">
    <location>
        <begin position="348"/>
        <end position="417"/>
    </location>
</feature>
<dbReference type="RefSeq" id="XP_028824748.1">
    <property type="nucleotide sequence ID" value="XM_028968915.1"/>
</dbReference>
<keyword evidence="3" id="KW-0862">Zinc</keyword>
<proteinExistence type="predicted"/>
<evidence type="ECO:0000256" key="1">
    <source>
        <dbReference type="ARBA" id="ARBA00022723"/>
    </source>
</evidence>
<sequence length="428" mass="48376">MERKKRSVVWSFFQAENHKKVRCSLCRGSVLHFGRTTNMLRHLRTVHPGQLSAELHTPNHTSAKMAAARKRSVVWSYFHAENDKRVLCMICMKTVLYFGHTTNMLRHLRTKHPTEFADGGPRNRATRTAEPSVPNNNSSSSGGEGGGGAAAVVEVAVVVEDDAAPLESDTEMDGAIEGILRAAAGDEAVTEGQHAERLPQEEEEEEEEGGRVAAPTTSRKWSAVWAHYEKVEQQQRARCLLCGDKLQYHSSTSNLLRHLLKRHPTQHAQLEGSAVKRPATRKGAPPDTPISRPAQKPAPETPTDHSPRTHTHYPAADWSEGRILQRERELTEALRRVQREEGRSLEQQRELLQQSRELQAEKDAHLEDVRALAREKEGLSREKEELHKEREELCKEREELDRLRKDLEAERAVFIAQRQEVEFGCGAL</sequence>
<dbReference type="GO" id="GO:0006357">
    <property type="term" value="P:regulation of transcription by RNA polymerase II"/>
    <property type="evidence" value="ECO:0007669"/>
    <property type="project" value="TreeGrafter"/>
</dbReference>
<evidence type="ECO:0000256" key="4">
    <source>
        <dbReference type="PROSITE-ProRule" id="PRU00027"/>
    </source>
</evidence>
<evidence type="ECO:0000256" key="2">
    <source>
        <dbReference type="ARBA" id="ARBA00022771"/>
    </source>
</evidence>
<dbReference type="InterPro" id="IPR003656">
    <property type="entry name" value="Znf_BED"/>
</dbReference>
<dbReference type="PANTHER" id="PTHR34396">
    <property type="entry name" value="OS03G0264950 PROTEIN-RELATED"/>
    <property type="match status" value="1"/>
</dbReference>
<feature type="region of interest" description="Disordered" evidence="6">
    <location>
        <begin position="113"/>
        <end position="148"/>
    </location>
</feature>